<feature type="domain" description="TonB-dependent receptor plug" evidence="9">
    <location>
        <begin position="93"/>
        <end position="200"/>
    </location>
</feature>
<dbReference type="InterPro" id="IPR012910">
    <property type="entry name" value="Plug_dom"/>
</dbReference>
<name>A0A8T9PXL0_9BACT</name>
<dbReference type="Gene3D" id="2.40.170.20">
    <property type="entry name" value="TonB-dependent receptor, beta-barrel domain"/>
    <property type="match status" value="1"/>
</dbReference>
<dbReference type="EMBL" id="CP095046">
    <property type="protein sequence ID" value="UOQ70126.1"/>
    <property type="molecule type" value="Genomic_DNA"/>
</dbReference>
<evidence type="ECO:0000256" key="5">
    <source>
        <dbReference type="ARBA" id="ARBA00022729"/>
    </source>
</evidence>
<keyword evidence="6 8" id="KW-0472">Membrane</keyword>
<dbReference type="GO" id="GO:0009279">
    <property type="term" value="C:cell outer membrane"/>
    <property type="evidence" value="ECO:0007669"/>
    <property type="project" value="UniProtKB-SubCell"/>
</dbReference>
<proteinExistence type="inferred from homology"/>
<evidence type="ECO:0000256" key="1">
    <source>
        <dbReference type="ARBA" id="ARBA00004571"/>
    </source>
</evidence>
<dbReference type="RefSeq" id="WP_244673550.1">
    <property type="nucleotide sequence ID" value="NZ_CP095046.1"/>
</dbReference>
<keyword evidence="11" id="KW-1185">Reference proteome</keyword>
<dbReference type="SUPFAM" id="SSF49464">
    <property type="entry name" value="Carboxypeptidase regulatory domain-like"/>
    <property type="match status" value="1"/>
</dbReference>
<evidence type="ECO:0000256" key="3">
    <source>
        <dbReference type="ARBA" id="ARBA00022452"/>
    </source>
</evidence>
<comment type="subcellular location">
    <subcellularLocation>
        <location evidence="1 8">Cell outer membrane</location>
        <topology evidence="1 8">Multi-pass membrane protein</topology>
    </subcellularLocation>
</comment>
<evidence type="ECO:0000256" key="6">
    <source>
        <dbReference type="ARBA" id="ARBA00023136"/>
    </source>
</evidence>
<evidence type="ECO:0000256" key="2">
    <source>
        <dbReference type="ARBA" id="ARBA00022448"/>
    </source>
</evidence>
<dbReference type="PANTHER" id="PTHR30069">
    <property type="entry name" value="TONB-DEPENDENT OUTER MEMBRANE RECEPTOR"/>
    <property type="match status" value="1"/>
</dbReference>
<evidence type="ECO:0000256" key="8">
    <source>
        <dbReference type="PROSITE-ProRule" id="PRU01360"/>
    </source>
</evidence>
<keyword evidence="10" id="KW-0675">Receptor</keyword>
<evidence type="ECO:0000256" key="7">
    <source>
        <dbReference type="ARBA" id="ARBA00023237"/>
    </source>
</evidence>
<evidence type="ECO:0000313" key="10">
    <source>
        <dbReference type="EMBL" id="UOQ70126.1"/>
    </source>
</evidence>
<dbReference type="PROSITE" id="PS52016">
    <property type="entry name" value="TONB_DEPENDENT_REC_3"/>
    <property type="match status" value="1"/>
</dbReference>
<dbReference type="Gene3D" id="2.170.130.10">
    <property type="entry name" value="TonB-dependent receptor, plug domain"/>
    <property type="match status" value="1"/>
</dbReference>
<keyword evidence="2 8" id="KW-0813">Transport</keyword>
<comment type="similarity">
    <text evidence="8">Belongs to the TonB-dependent receptor family.</text>
</comment>
<dbReference type="PANTHER" id="PTHR30069:SF29">
    <property type="entry name" value="HEMOGLOBIN AND HEMOGLOBIN-HAPTOGLOBIN-BINDING PROTEIN 1-RELATED"/>
    <property type="match status" value="1"/>
</dbReference>
<keyword evidence="3 8" id="KW-1134">Transmembrane beta strand</keyword>
<dbReference type="InterPro" id="IPR036942">
    <property type="entry name" value="Beta-barrel_TonB_sf"/>
</dbReference>
<protein>
    <submittedName>
        <fullName evidence="10">TonB-dependent receptor</fullName>
    </submittedName>
</protein>
<accession>A0A8T9PXL0</accession>
<dbReference type="Pfam" id="PF07715">
    <property type="entry name" value="Plug"/>
    <property type="match status" value="1"/>
</dbReference>
<dbReference type="SUPFAM" id="SSF56935">
    <property type="entry name" value="Porins"/>
    <property type="match status" value="1"/>
</dbReference>
<evidence type="ECO:0000256" key="4">
    <source>
        <dbReference type="ARBA" id="ARBA00022692"/>
    </source>
</evidence>
<dbReference type="KEGG" id="hcu:MUN79_15270"/>
<gene>
    <name evidence="10" type="ORF">MUN79_15270</name>
</gene>
<reference evidence="10" key="1">
    <citation type="submission" date="2022-04" db="EMBL/GenBank/DDBJ databases">
        <title>Hymenobacter sp. isolated from the air.</title>
        <authorList>
            <person name="Won M."/>
            <person name="Lee C.-M."/>
            <person name="Woen H.-Y."/>
            <person name="Kwon S.-W."/>
        </authorList>
    </citation>
    <scope>NUCLEOTIDE SEQUENCE</scope>
    <source>
        <strain evidence="10">5116S-3</strain>
    </source>
</reference>
<dbReference type="Gene3D" id="2.60.40.1120">
    <property type="entry name" value="Carboxypeptidase-like, regulatory domain"/>
    <property type="match status" value="1"/>
</dbReference>
<organism evidence="10 11">
    <name type="scientific">Hymenobacter cellulosilyticus</name>
    <dbReference type="NCBI Taxonomy" id="2932248"/>
    <lineage>
        <taxon>Bacteria</taxon>
        <taxon>Pseudomonadati</taxon>
        <taxon>Bacteroidota</taxon>
        <taxon>Cytophagia</taxon>
        <taxon>Cytophagales</taxon>
        <taxon>Hymenobacteraceae</taxon>
        <taxon>Hymenobacter</taxon>
    </lineage>
</organism>
<dbReference type="GO" id="GO:0015344">
    <property type="term" value="F:siderophore uptake transmembrane transporter activity"/>
    <property type="evidence" value="ECO:0007669"/>
    <property type="project" value="TreeGrafter"/>
</dbReference>
<evidence type="ECO:0000313" key="11">
    <source>
        <dbReference type="Proteomes" id="UP000831796"/>
    </source>
</evidence>
<dbReference type="InterPro" id="IPR037066">
    <property type="entry name" value="Plug_dom_sf"/>
</dbReference>
<dbReference type="GO" id="GO:0044718">
    <property type="term" value="P:siderophore transmembrane transport"/>
    <property type="evidence" value="ECO:0007669"/>
    <property type="project" value="TreeGrafter"/>
</dbReference>
<keyword evidence="5" id="KW-0732">Signal</keyword>
<dbReference type="Pfam" id="PF13715">
    <property type="entry name" value="CarbopepD_reg_2"/>
    <property type="match status" value="1"/>
</dbReference>
<dbReference type="InterPro" id="IPR039426">
    <property type="entry name" value="TonB-dep_rcpt-like"/>
</dbReference>
<dbReference type="InterPro" id="IPR008969">
    <property type="entry name" value="CarboxyPept-like_regulatory"/>
</dbReference>
<sequence length="878" mass="95954">MRGEEGEVLPGATIFIKGSFIGTSTNQLGQFHMQLLQLNKGSVTLVVSFVGYESKEITLTEADHELIIDLVPSPAAVSATVVSASRVEENILRTSVTIDKVSSAQIERISTPEVLSALGQLPGVDVNSASMLFTSVSTRGFNTAKSERVIQLVDYMDTALPSLNLSPGNLVGIPELDMESIELIHGPASALYGANALSGVILFNSKDPFVYEGLSVRLRGGQRSMLDGQLRYAKKLSQKLAVKFNASGFQANDWIATNREAASFSLNPAGSPLGYDAVSSYGELSFQYTNNPQRQMPGGTHPDLYGKTVYMPGFTEAELIGPDQKTKSYRLQGAVSYLLKANLQLTLEAKYATGTSTYQNISRFRIKDLGTKQYRAELKSSKGFIRAYSTEDFTGSSYELTQLSALLLHSTAQPNSPYGPLSYAQVYFSTYNTAYKQAIQQAGTTPAQAQSLALQAATATQLKATDPRFGELRSQLIADDVPGRGAQQNFNSFLNDISTQRSFRASDFGTDLIVGGAYREYRLGSGSKLFSDTDGQRIRNYEFGAYSQLTQTLMHDQLKLALAGRVDYFKNFSPALSPRASAVYSFGPDKRHNFRASYSAAYRSPSQLEQYGQSDVTTFIVLGNIGQGFQGYGFTDAAGNPYGTPGIPLSAFAITLPKLRLEHAQTAEVGYKGMILPKLYADVSYFRSIYNDFVGARTFAGNVDGSRPTQQQIDEGLPTLSDRTKPTRFIFTWYNHDQQVRTQGTTLGLAYQLHKAVSLTGNYSLNVLDRRNLPADFQTFFNTPKHKFNLGANGTVAQNLSYSVNYRWAQGHRQEMPFVSGTIGSYRTTDIYLGYTVPTLGATFQAGASNLFNTNNIQIIGGPQIGRLAFLGVLVNVK</sequence>
<keyword evidence="4 8" id="KW-0812">Transmembrane</keyword>
<keyword evidence="7 8" id="KW-0998">Cell outer membrane</keyword>
<evidence type="ECO:0000259" key="9">
    <source>
        <dbReference type="Pfam" id="PF07715"/>
    </source>
</evidence>
<dbReference type="Proteomes" id="UP000831796">
    <property type="component" value="Chromosome"/>
</dbReference>
<dbReference type="AlphaFoldDB" id="A0A8T9PXL0"/>